<evidence type="ECO:0000313" key="5">
    <source>
        <dbReference type="Proteomes" id="UP000695562"/>
    </source>
</evidence>
<evidence type="ECO:0000256" key="2">
    <source>
        <dbReference type="SAM" id="MobiDB-lite"/>
    </source>
</evidence>
<comment type="caution">
    <text evidence="4">The sequence shown here is derived from an EMBL/GenBank/DDBJ whole genome shotgun (WGS) entry which is preliminary data.</text>
</comment>
<evidence type="ECO:0000313" key="4">
    <source>
        <dbReference type="EMBL" id="KAF2071655.1"/>
    </source>
</evidence>
<name>A0A8J4UXX1_9MYCE</name>
<feature type="domain" description="HIT-type" evidence="3">
    <location>
        <begin position="5"/>
        <end position="41"/>
    </location>
</feature>
<proteinExistence type="predicted"/>
<keyword evidence="1" id="KW-0862">Zinc</keyword>
<sequence length="168" mass="19012">MNSLCSICNSNPSKYSCPKCKDIKYCSLDCSNKHKEQVNNHETTATAVVEQKDNQETALSTTTSNATTSTTSKVTEKETSLHYFKKVCDQQLELLDQSKFIQSAITHNKLKELILEIDSKESDAERIQLLTMYRKNIPEFNEFVLQVLATIGTLDNVDIDQEGNLRVK</sequence>
<keyword evidence="1" id="KW-0863">Zinc-finger</keyword>
<feature type="region of interest" description="Disordered" evidence="2">
    <location>
        <begin position="44"/>
        <end position="71"/>
    </location>
</feature>
<dbReference type="GO" id="GO:0008270">
    <property type="term" value="F:zinc ion binding"/>
    <property type="evidence" value="ECO:0007669"/>
    <property type="project" value="UniProtKB-UniRule"/>
</dbReference>
<dbReference type="InterPro" id="IPR007529">
    <property type="entry name" value="Znf_HIT"/>
</dbReference>
<feature type="compositionally biased region" description="Low complexity" evidence="2">
    <location>
        <begin position="57"/>
        <end position="71"/>
    </location>
</feature>
<dbReference type="PROSITE" id="PS51083">
    <property type="entry name" value="ZF_HIT"/>
    <property type="match status" value="1"/>
</dbReference>
<dbReference type="Proteomes" id="UP000695562">
    <property type="component" value="Unassembled WGS sequence"/>
</dbReference>
<keyword evidence="5" id="KW-1185">Reference proteome</keyword>
<dbReference type="Pfam" id="PF04438">
    <property type="entry name" value="zf-HIT"/>
    <property type="match status" value="1"/>
</dbReference>
<evidence type="ECO:0000256" key="1">
    <source>
        <dbReference type="PROSITE-ProRule" id="PRU00453"/>
    </source>
</evidence>
<organism evidence="4 5">
    <name type="scientific">Polysphondylium violaceum</name>
    <dbReference type="NCBI Taxonomy" id="133409"/>
    <lineage>
        <taxon>Eukaryota</taxon>
        <taxon>Amoebozoa</taxon>
        <taxon>Evosea</taxon>
        <taxon>Eumycetozoa</taxon>
        <taxon>Dictyostelia</taxon>
        <taxon>Dictyosteliales</taxon>
        <taxon>Dictyosteliaceae</taxon>
        <taxon>Polysphondylium</taxon>
    </lineage>
</organism>
<dbReference type="OrthoDB" id="18412at2759"/>
<keyword evidence="1" id="KW-0479">Metal-binding</keyword>
<dbReference type="EMBL" id="AJWJ01000353">
    <property type="protein sequence ID" value="KAF2071655.1"/>
    <property type="molecule type" value="Genomic_DNA"/>
</dbReference>
<dbReference type="CDD" id="cd23024">
    <property type="entry name" value="zf-HIT_ZNHIT2-3"/>
    <property type="match status" value="1"/>
</dbReference>
<gene>
    <name evidence="4" type="ORF">CYY_007030</name>
</gene>
<accession>A0A8J4UXX1</accession>
<evidence type="ECO:0000259" key="3">
    <source>
        <dbReference type="PROSITE" id="PS51083"/>
    </source>
</evidence>
<dbReference type="SUPFAM" id="SSF144232">
    <property type="entry name" value="HIT/MYND zinc finger-like"/>
    <property type="match status" value="1"/>
</dbReference>
<protein>
    <recommendedName>
        <fullName evidence="3">HIT-type domain-containing protein</fullName>
    </recommendedName>
</protein>
<dbReference type="Gene3D" id="3.30.60.190">
    <property type="match status" value="1"/>
</dbReference>
<dbReference type="AlphaFoldDB" id="A0A8J4UXX1"/>
<reference evidence="4" key="1">
    <citation type="submission" date="2020-01" db="EMBL/GenBank/DDBJ databases">
        <title>Development of genomics and gene disruption for Polysphondylium violaceum indicates a role for the polyketide synthase stlB in stalk morphogenesis.</title>
        <authorList>
            <person name="Narita B."/>
            <person name="Kawabe Y."/>
            <person name="Kin K."/>
            <person name="Saito T."/>
            <person name="Gibbs R."/>
            <person name="Kuspa A."/>
            <person name="Muzny D."/>
            <person name="Queller D."/>
            <person name="Richards S."/>
            <person name="Strassman J."/>
            <person name="Sucgang R."/>
            <person name="Worley K."/>
            <person name="Schaap P."/>
        </authorList>
    </citation>
    <scope>NUCLEOTIDE SEQUENCE</scope>
    <source>
        <strain evidence="4">QSvi11</strain>
    </source>
</reference>